<accession>A0A699SM41</accession>
<name>A0A699SM41_TANCI</name>
<organism evidence="1">
    <name type="scientific">Tanacetum cinerariifolium</name>
    <name type="common">Dalmatian daisy</name>
    <name type="synonym">Chrysanthemum cinerariifolium</name>
    <dbReference type="NCBI Taxonomy" id="118510"/>
    <lineage>
        <taxon>Eukaryota</taxon>
        <taxon>Viridiplantae</taxon>
        <taxon>Streptophyta</taxon>
        <taxon>Embryophyta</taxon>
        <taxon>Tracheophyta</taxon>
        <taxon>Spermatophyta</taxon>
        <taxon>Magnoliopsida</taxon>
        <taxon>eudicotyledons</taxon>
        <taxon>Gunneridae</taxon>
        <taxon>Pentapetalae</taxon>
        <taxon>asterids</taxon>
        <taxon>campanulids</taxon>
        <taxon>Asterales</taxon>
        <taxon>Asteraceae</taxon>
        <taxon>Asteroideae</taxon>
        <taxon>Anthemideae</taxon>
        <taxon>Anthemidinae</taxon>
        <taxon>Tanacetum</taxon>
    </lineage>
</organism>
<comment type="caution">
    <text evidence="1">The sequence shown here is derived from an EMBL/GenBank/DDBJ whole genome shotgun (WGS) entry which is preliminary data.</text>
</comment>
<sequence>MDSLSEVLAYLRKLENMLDDGDSPMKVEELVEVGTKMKRIDAMDVNENVSKKVKHEVVVFTKAPYREYCEPYMRFSTPSEGNQTCDAELNMAYYDNYMPEDMLNTLGYVRLDYGDYGRKMVKEIRVRIHGYDVETDFVVVDYVNEGEPSIVFGRSFLVTTKSQIDFRLGEMRIDVTMLKEDKDVDTLLENLME</sequence>
<gene>
    <name evidence="1" type="ORF">Tci_870831</name>
</gene>
<dbReference type="Gene3D" id="2.40.70.10">
    <property type="entry name" value="Acid Proteases"/>
    <property type="match status" value="1"/>
</dbReference>
<evidence type="ECO:0000313" key="1">
    <source>
        <dbReference type="EMBL" id="GFC98861.1"/>
    </source>
</evidence>
<feature type="non-terminal residue" evidence="1">
    <location>
        <position position="193"/>
    </location>
</feature>
<reference evidence="1" key="1">
    <citation type="journal article" date="2019" name="Sci. Rep.">
        <title>Draft genome of Tanacetum cinerariifolium, the natural source of mosquito coil.</title>
        <authorList>
            <person name="Yamashiro T."/>
            <person name="Shiraishi A."/>
            <person name="Satake H."/>
            <person name="Nakayama K."/>
        </authorList>
    </citation>
    <scope>NUCLEOTIDE SEQUENCE</scope>
</reference>
<proteinExistence type="predicted"/>
<protein>
    <submittedName>
        <fullName evidence="1">Uncharacterized protein</fullName>
    </submittedName>
</protein>
<dbReference type="InterPro" id="IPR021109">
    <property type="entry name" value="Peptidase_aspartic_dom_sf"/>
</dbReference>
<dbReference type="AlphaFoldDB" id="A0A699SM41"/>
<dbReference type="EMBL" id="BKCJ011174672">
    <property type="protein sequence ID" value="GFC98861.1"/>
    <property type="molecule type" value="Genomic_DNA"/>
</dbReference>